<feature type="region of interest" description="Disordered" evidence="2">
    <location>
        <begin position="1"/>
        <end position="49"/>
    </location>
</feature>
<sequence>MGDEQPLLTAEKRKRTEMGKTYTPTPYSSKTKPRTAAPASSNPANVEQPTLDVSPVINKVDMLVDEATKIMDQMQSIIAQNKKLVATNAAQAKDLEKLNSTCKMKCIEIDTMKVLLVDKVKVESRATNAERQAKIAQESIAKLENKLKAKEEEVAKVSNKLEEVMDQMRKIQETTGPSDSTGINFVCSNMSKYMQKFHASQSTIGIKRMGELNPEPFIDECKKKHDGDDWCLKSMELCSLWQVHIMSPHWHPFKTDHENNRLIIDEDDESLKELKDEWGDAIYKAVTDALQEIEECNPSGRYIVPELWNFEEDRKASLQEAVEHLMLNLERGTQEVDRCTSQAACEKI</sequence>
<dbReference type="AlphaFoldDB" id="A0A9W7HZ63"/>
<proteinExistence type="predicted"/>
<dbReference type="Gene3D" id="1.20.5.340">
    <property type="match status" value="1"/>
</dbReference>
<dbReference type="Proteomes" id="UP001165190">
    <property type="component" value="Unassembled WGS sequence"/>
</dbReference>
<organism evidence="4 5">
    <name type="scientific">Hibiscus trionum</name>
    <name type="common">Flower of an hour</name>
    <dbReference type="NCBI Taxonomy" id="183268"/>
    <lineage>
        <taxon>Eukaryota</taxon>
        <taxon>Viridiplantae</taxon>
        <taxon>Streptophyta</taxon>
        <taxon>Embryophyta</taxon>
        <taxon>Tracheophyta</taxon>
        <taxon>Spermatophyta</taxon>
        <taxon>Magnoliopsida</taxon>
        <taxon>eudicotyledons</taxon>
        <taxon>Gunneridae</taxon>
        <taxon>Pentapetalae</taxon>
        <taxon>rosids</taxon>
        <taxon>malvids</taxon>
        <taxon>Malvales</taxon>
        <taxon>Malvaceae</taxon>
        <taxon>Malvoideae</taxon>
        <taxon>Hibiscus</taxon>
    </lineage>
</organism>
<name>A0A9W7HZ63_HIBTR</name>
<feature type="domain" description="Factor of DNA methylation 1-5/IDN2" evidence="3">
    <location>
        <begin position="207"/>
        <end position="330"/>
    </location>
</feature>
<dbReference type="GO" id="GO:0080188">
    <property type="term" value="P:gene silencing by siRNA-directed DNA methylation"/>
    <property type="evidence" value="ECO:0007669"/>
    <property type="project" value="InterPro"/>
</dbReference>
<evidence type="ECO:0000256" key="2">
    <source>
        <dbReference type="SAM" id="MobiDB-lite"/>
    </source>
</evidence>
<evidence type="ECO:0000256" key="1">
    <source>
        <dbReference type="SAM" id="Coils"/>
    </source>
</evidence>
<keyword evidence="5" id="KW-1185">Reference proteome</keyword>
<dbReference type="PANTHER" id="PTHR21596">
    <property type="entry name" value="RIBONUCLEASE P SUBUNIT P38"/>
    <property type="match status" value="1"/>
</dbReference>
<feature type="compositionally biased region" description="Polar residues" evidence="2">
    <location>
        <begin position="38"/>
        <end position="48"/>
    </location>
</feature>
<dbReference type="Pfam" id="PF03469">
    <property type="entry name" value="XH"/>
    <property type="match status" value="1"/>
</dbReference>
<dbReference type="OrthoDB" id="995675at2759"/>
<gene>
    <name evidence="4" type="ORF">HRI_002384300</name>
</gene>
<accession>A0A9W7HZ63</accession>
<dbReference type="InterPro" id="IPR005379">
    <property type="entry name" value="FDM1-5/IDN2_XH"/>
</dbReference>
<evidence type="ECO:0000313" key="4">
    <source>
        <dbReference type="EMBL" id="GMI87150.1"/>
    </source>
</evidence>
<protein>
    <recommendedName>
        <fullName evidence="3">Factor of DNA methylation 1-5/IDN2 domain-containing protein</fullName>
    </recommendedName>
</protein>
<dbReference type="EMBL" id="BSYR01000022">
    <property type="protein sequence ID" value="GMI87150.1"/>
    <property type="molecule type" value="Genomic_DNA"/>
</dbReference>
<dbReference type="InterPro" id="IPR045177">
    <property type="entry name" value="FDM1-5/IDN2"/>
</dbReference>
<evidence type="ECO:0000259" key="3">
    <source>
        <dbReference type="Pfam" id="PF03469"/>
    </source>
</evidence>
<keyword evidence="1" id="KW-0175">Coiled coil</keyword>
<dbReference type="PANTHER" id="PTHR21596:SF82">
    <property type="entry name" value="FACTOR OF DNA METHYLATION 5-LIKE"/>
    <property type="match status" value="1"/>
</dbReference>
<reference evidence="4" key="1">
    <citation type="submission" date="2023-05" db="EMBL/GenBank/DDBJ databases">
        <title>Genome and transcriptome analyses reveal genes involved in the formation of fine ridges on petal epidermal cells in Hibiscus trionum.</title>
        <authorList>
            <person name="Koshimizu S."/>
            <person name="Masuda S."/>
            <person name="Ishii T."/>
            <person name="Shirasu K."/>
            <person name="Hoshino A."/>
            <person name="Arita M."/>
        </authorList>
    </citation>
    <scope>NUCLEOTIDE SEQUENCE</scope>
    <source>
        <strain evidence="4">Hamamatsu line</strain>
    </source>
</reference>
<evidence type="ECO:0000313" key="5">
    <source>
        <dbReference type="Proteomes" id="UP001165190"/>
    </source>
</evidence>
<feature type="coiled-coil region" evidence="1">
    <location>
        <begin position="119"/>
        <end position="174"/>
    </location>
</feature>
<comment type="caution">
    <text evidence="4">The sequence shown here is derived from an EMBL/GenBank/DDBJ whole genome shotgun (WGS) entry which is preliminary data.</text>
</comment>